<dbReference type="InterPro" id="IPR003675">
    <property type="entry name" value="Rce1/LyrA-like_dom"/>
</dbReference>
<dbReference type="PANTHER" id="PTHR35797:SF1">
    <property type="entry name" value="PROTEASE"/>
    <property type="match status" value="1"/>
</dbReference>
<dbReference type="InterPro" id="IPR042150">
    <property type="entry name" value="MmRce1-like"/>
</dbReference>
<evidence type="ECO:0000256" key="1">
    <source>
        <dbReference type="SAM" id="Phobius"/>
    </source>
</evidence>
<keyword evidence="1" id="KW-0472">Membrane</keyword>
<keyword evidence="3" id="KW-0378">Hydrolase</keyword>
<feature type="transmembrane region" description="Helical" evidence="1">
    <location>
        <begin position="194"/>
        <end position="214"/>
    </location>
</feature>
<dbReference type="Pfam" id="PF02517">
    <property type="entry name" value="Rce1-like"/>
    <property type="match status" value="1"/>
</dbReference>
<dbReference type="GO" id="GO:0008237">
    <property type="term" value="F:metallopeptidase activity"/>
    <property type="evidence" value="ECO:0007669"/>
    <property type="project" value="UniProtKB-KW"/>
</dbReference>
<keyword evidence="1" id="KW-0812">Transmembrane</keyword>
<dbReference type="EMBL" id="BAABGP010000013">
    <property type="protein sequence ID" value="GAA4485387.1"/>
    <property type="molecule type" value="Genomic_DNA"/>
</dbReference>
<feature type="transmembrane region" description="Helical" evidence="1">
    <location>
        <begin position="275"/>
        <end position="298"/>
    </location>
</feature>
<protein>
    <submittedName>
        <fullName evidence="3">CPBP family intramembrane metalloprotease</fullName>
    </submittedName>
</protein>
<dbReference type="PANTHER" id="PTHR35797">
    <property type="entry name" value="PROTEASE-RELATED"/>
    <property type="match status" value="1"/>
</dbReference>
<feature type="transmembrane region" description="Helical" evidence="1">
    <location>
        <begin position="95"/>
        <end position="123"/>
    </location>
</feature>
<dbReference type="Proteomes" id="UP001500731">
    <property type="component" value="Unassembled WGS sequence"/>
</dbReference>
<sequence>MTAREAGQGPRSSARVRWGAVSLFTALAWGLAWLICLPLWLGDGLATPGALVLITAMMFAPTVAMVVTMLVTGIPRKGERIRSLGMWPLRPAKQVVWLIVIGWLGPLAVVLLALGVAVMLGWLHPDFTFPVIAEQLAKAVPAGVALPPVRVIVGAQLAAIPIGALINGIFAFGEELGWRGWLVPALRPLGTWPALLISGAIWGLWHAPIILLGYDFGRSDVVGVLLMVGGCVAWGVLFGWLRLRSASLWPSVFAHGMLNASAGLSLLLSPPHPQLGLVSPLGASGWIACALVVVVLLLTGQFRRQPALAASRPRALPAPLPAVSDPERS</sequence>
<keyword evidence="1" id="KW-1133">Transmembrane helix</keyword>
<keyword evidence="3" id="KW-0645">Protease</keyword>
<keyword evidence="4" id="KW-1185">Reference proteome</keyword>
<organism evidence="3 4">
    <name type="scientific">Microbacterium panaciterrae</name>
    <dbReference type="NCBI Taxonomy" id="985759"/>
    <lineage>
        <taxon>Bacteria</taxon>
        <taxon>Bacillati</taxon>
        <taxon>Actinomycetota</taxon>
        <taxon>Actinomycetes</taxon>
        <taxon>Micrococcales</taxon>
        <taxon>Microbacteriaceae</taxon>
        <taxon>Microbacterium</taxon>
    </lineage>
</organism>
<proteinExistence type="predicted"/>
<gene>
    <name evidence="3" type="ORF">GCM10023171_19740</name>
</gene>
<keyword evidence="3" id="KW-0482">Metalloprotease</keyword>
<name>A0ABP8PDE8_9MICO</name>
<feature type="transmembrane region" description="Helical" evidence="1">
    <location>
        <begin position="53"/>
        <end position="74"/>
    </location>
</feature>
<evidence type="ECO:0000259" key="2">
    <source>
        <dbReference type="Pfam" id="PF02517"/>
    </source>
</evidence>
<evidence type="ECO:0000313" key="3">
    <source>
        <dbReference type="EMBL" id="GAA4485387.1"/>
    </source>
</evidence>
<feature type="domain" description="CAAX prenyl protease 2/Lysostaphin resistance protein A-like" evidence="2">
    <location>
        <begin position="164"/>
        <end position="260"/>
    </location>
</feature>
<reference evidence="4" key="1">
    <citation type="journal article" date="2019" name="Int. J. Syst. Evol. Microbiol.">
        <title>The Global Catalogue of Microorganisms (GCM) 10K type strain sequencing project: providing services to taxonomists for standard genome sequencing and annotation.</title>
        <authorList>
            <consortium name="The Broad Institute Genomics Platform"/>
            <consortium name="The Broad Institute Genome Sequencing Center for Infectious Disease"/>
            <person name="Wu L."/>
            <person name="Ma J."/>
        </authorList>
    </citation>
    <scope>NUCLEOTIDE SEQUENCE [LARGE SCALE GENOMIC DNA]</scope>
    <source>
        <strain evidence="4">JCM 17839</strain>
    </source>
</reference>
<dbReference type="RefSeq" id="WP_345186516.1">
    <property type="nucleotide sequence ID" value="NZ_BAABGP010000013.1"/>
</dbReference>
<comment type="caution">
    <text evidence="3">The sequence shown here is derived from an EMBL/GenBank/DDBJ whole genome shotgun (WGS) entry which is preliminary data.</text>
</comment>
<feature type="transmembrane region" description="Helical" evidence="1">
    <location>
        <begin position="220"/>
        <end position="241"/>
    </location>
</feature>
<accession>A0ABP8PDE8</accession>
<evidence type="ECO:0000313" key="4">
    <source>
        <dbReference type="Proteomes" id="UP001500731"/>
    </source>
</evidence>
<feature type="transmembrane region" description="Helical" evidence="1">
    <location>
        <begin position="21"/>
        <end position="41"/>
    </location>
</feature>